<protein>
    <recommendedName>
        <fullName evidence="2">HTH cro/C1-type domain-containing protein</fullName>
    </recommendedName>
</protein>
<dbReference type="Proteomes" id="UP000198639">
    <property type="component" value="Unassembled WGS sequence"/>
</dbReference>
<evidence type="ECO:0000313" key="3">
    <source>
        <dbReference type="EMBL" id="SFD14444.1"/>
    </source>
</evidence>
<proteinExistence type="predicted"/>
<evidence type="ECO:0000259" key="2">
    <source>
        <dbReference type="PROSITE" id="PS50943"/>
    </source>
</evidence>
<feature type="domain" description="HTH cro/C1-type" evidence="2">
    <location>
        <begin position="44"/>
        <end position="85"/>
    </location>
</feature>
<name>A0A1I1PX28_9BURK</name>
<evidence type="ECO:0000256" key="1">
    <source>
        <dbReference type="SAM" id="MobiDB-lite"/>
    </source>
</evidence>
<gene>
    <name evidence="3" type="ORF">SAMN05216204_11756</name>
</gene>
<accession>A0A1I1PX28</accession>
<dbReference type="AlphaFoldDB" id="A0A1I1PX28"/>
<dbReference type="RefSeq" id="WP_143084596.1">
    <property type="nucleotide sequence ID" value="NZ_FOLD01000017.1"/>
</dbReference>
<dbReference type="SUPFAM" id="SSF47413">
    <property type="entry name" value="lambda repressor-like DNA-binding domains"/>
    <property type="match status" value="1"/>
</dbReference>
<sequence length="122" mass="13331">MHNASTRRSNARPGRPVEYRFACADPAHVLDHLRGRYQLRTDGQLARALGVHAPMLSKIRSGKLDFGAALVLRIHEEFGLPMKELRAMFGQAGVAQVEGHRCPPDGEHGAARAGAQSARLSR</sequence>
<dbReference type="EMBL" id="FOLD01000017">
    <property type="protein sequence ID" value="SFD14444.1"/>
    <property type="molecule type" value="Genomic_DNA"/>
</dbReference>
<dbReference type="GO" id="GO:0003677">
    <property type="term" value="F:DNA binding"/>
    <property type="evidence" value="ECO:0007669"/>
    <property type="project" value="InterPro"/>
</dbReference>
<reference evidence="4" key="1">
    <citation type="submission" date="2016-10" db="EMBL/GenBank/DDBJ databases">
        <authorList>
            <person name="Varghese N."/>
            <person name="Submissions S."/>
        </authorList>
    </citation>
    <scope>NUCLEOTIDE SEQUENCE [LARGE SCALE GENOMIC DNA]</scope>
    <source>
        <strain evidence="4">CGMCC 1.12041</strain>
    </source>
</reference>
<dbReference type="InterPro" id="IPR010982">
    <property type="entry name" value="Lambda_DNA-bd_dom_sf"/>
</dbReference>
<dbReference type="OrthoDB" id="1123084at2"/>
<feature type="compositionally biased region" description="Basic and acidic residues" evidence="1">
    <location>
        <begin position="99"/>
        <end position="110"/>
    </location>
</feature>
<evidence type="ECO:0000313" key="4">
    <source>
        <dbReference type="Proteomes" id="UP000198639"/>
    </source>
</evidence>
<organism evidence="3 4">
    <name type="scientific">Massilia yuzhufengensis</name>
    <dbReference type="NCBI Taxonomy" id="1164594"/>
    <lineage>
        <taxon>Bacteria</taxon>
        <taxon>Pseudomonadati</taxon>
        <taxon>Pseudomonadota</taxon>
        <taxon>Betaproteobacteria</taxon>
        <taxon>Burkholderiales</taxon>
        <taxon>Oxalobacteraceae</taxon>
        <taxon>Telluria group</taxon>
        <taxon>Massilia</taxon>
    </lineage>
</organism>
<dbReference type="CDD" id="cd00093">
    <property type="entry name" value="HTH_XRE"/>
    <property type="match status" value="1"/>
</dbReference>
<dbReference type="InterPro" id="IPR001387">
    <property type="entry name" value="Cro/C1-type_HTH"/>
</dbReference>
<feature type="region of interest" description="Disordered" evidence="1">
    <location>
        <begin position="99"/>
        <end position="122"/>
    </location>
</feature>
<keyword evidence="4" id="KW-1185">Reference proteome</keyword>
<dbReference type="PROSITE" id="PS50943">
    <property type="entry name" value="HTH_CROC1"/>
    <property type="match status" value="1"/>
</dbReference>